<evidence type="ECO:0000256" key="10">
    <source>
        <dbReference type="SAM" id="MobiDB-lite"/>
    </source>
</evidence>
<name>A0A448PF80_9ACTO</name>
<dbReference type="AlphaFoldDB" id="A0A448PF80"/>
<evidence type="ECO:0000256" key="5">
    <source>
        <dbReference type="ARBA" id="ARBA00022592"/>
    </source>
</evidence>
<dbReference type="PANTHER" id="PTHR30425:SF1">
    <property type="entry name" value="PHOSPHATE TRANSPORT SYSTEM PERMEASE PROTEIN PSTC"/>
    <property type="match status" value="1"/>
</dbReference>
<dbReference type="GO" id="GO:0006817">
    <property type="term" value="P:phosphate ion transport"/>
    <property type="evidence" value="ECO:0007669"/>
    <property type="project" value="UniProtKB-KW"/>
</dbReference>
<evidence type="ECO:0000256" key="3">
    <source>
        <dbReference type="ARBA" id="ARBA00022448"/>
    </source>
</evidence>
<evidence type="ECO:0000256" key="9">
    <source>
        <dbReference type="RuleBase" id="RU363032"/>
    </source>
</evidence>
<feature type="transmembrane region" description="Helical" evidence="9">
    <location>
        <begin position="96"/>
        <end position="129"/>
    </location>
</feature>
<proteinExistence type="inferred from homology"/>
<keyword evidence="8 9" id="KW-0472">Membrane</keyword>
<dbReference type="InterPro" id="IPR000515">
    <property type="entry name" value="MetI-like"/>
</dbReference>
<dbReference type="EMBL" id="LR134476">
    <property type="protein sequence ID" value="VEI13605.1"/>
    <property type="molecule type" value="Genomic_DNA"/>
</dbReference>
<dbReference type="GO" id="GO:0005886">
    <property type="term" value="C:plasma membrane"/>
    <property type="evidence" value="ECO:0007669"/>
    <property type="project" value="UniProtKB-SubCell"/>
</dbReference>
<evidence type="ECO:0000256" key="1">
    <source>
        <dbReference type="ARBA" id="ARBA00004651"/>
    </source>
</evidence>
<comment type="subcellular location">
    <subcellularLocation>
        <location evidence="1 9">Cell membrane</location>
        <topology evidence="1 9">Multi-pass membrane protein</topology>
    </subcellularLocation>
</comment>
<keyword evidence="6 9" id="KW-0812">Transmembrane</keyword>
<evidence type="ECO:0000256" key="2">
    <source>
        <dbReference type="ARBA" id="ARBA00007069"/>
    </source>
</evidence>
<feature type="transmembrane region" description="Helical" evidence="9">
    <location>
        <begin position="141"/>
        <end position="162"/>
    </location>
</feature>
<evidence type="ECO:0000256" key="4">
    <source>
        <dbReference type="ARBA" id="ARBA00022475"/>
    </source>
</evidence>
<evidence type="ECO:0000313" key="13">
    <source>
        <dbReference type="Proteomes" id="UP000269542"/>
    </source>
</evidence>
<keyword evidence="13" id="KW-1185">Reference proteome</keyword>
<dbReference type="InterPro" id="IPR051124">
    <property type="entry name" value="Phosphate_Transport_Permease"/>
</dbReference>
<comment type="similarity">
    <text evidence="2">Belongs to the binding-protein-dependent transport system permease family. CysTW subfamily.</text>
</comment>
<dbReference type="Proteomes" id="UP000269542">
    <property type="component" value="Chromosome"/>
</dbReference>
<evidence type="ECO:0000256" key="6">
    <source>
        <dbReference type="ARBA" id="ARBA00022692"/>
    </source>
</evidence>
<evidence type="ECO:0000256" key="8">
    <source>
        <dbReference type="ARBA" id="ARBA00023136"/>
    </source>
</evidence>
<keyword evidence="5" id="KW-0592">Phosphate transport</keyword>
<dbReference type="GO" id="GO:0055085">
    <property type="term" value="P:transmembrane transport"/>
    <property type="evidence" value="ECO:0007669"/>
    <property type="project" value="InterPro"/>
</dbReference>
<organism evidence="12 13">
    <name type="scientific">Trueperella bialowiezensis</name>
    <dbReference type="NCBI Taxonomy" id="312285"/>
    <lineage>
        <taxon>Bacteria</taxon>
        <taxon>Bacillati</taxon>
        <taxon>Actinomycetota</taxon>
        <taxon>Actinomycetes</taxon>
        <taxon>Actinomycetales</taxon>
        <taxon>Actinomycetaceae</taxon>
        <taxon>Trueperella</taxon>
    </lineage>
</organism>
<feature type="transmembrane region" description="Helical" evidence="9">
    <location>
        <begin position="46"/>
        <end position="71"/>
    </location>
</feature>
<evidence type="ECO:0000259" key="11">
    <source>
        <dbReference type="PROSITE" id="PS50928"/>
    </source>
</evidence>
<dbReference type="Pfam" id="PF00528">
    <property type="entry name" value="BPD_transp_1"/>
    <property type="match status" value="1"/>
</dbReference>
<keyword evidence="4" id="KW-1003">Cell membrane</keyword>
<dbReference type="SUPFAM" id="SSF161098">
    <property type="entry name" value="MetI-like"/>
    <property type="match status" value="1"/>
</dbReference>
<feature type="transmembrane region" description="Helical" evidence="9">
    <location>
        <begin position="289"/>
        <end position="312"/>
    </location>
</feature>
<keyword evidence="7 9" id="KW-1133">Transmembrane helix</keyword>
<keyword evidence="3 9" id="KW-0813">Transport</keyword>
<dbReference type="CDD" id="cd06261">
    <property type="entry name" value="TM_PBP2"/>
    <property type="match status" value="1"/>
</dbReference>
<dbReference type="KEGG" id="tbw:NCTC13354_01326"/>
<dbReference type="PROSITE" id="PS50928">
    <property type="entry name" value="ABC_TM1"/>
    <property type="match status" value="1"/>
</dbReference>
<feature type="region of interest" description="Disordered" evidence="10">
    <location>
        <begin position="1"/>
        <end position="42"/>
    </location>
</feature>
<gene>
    <name evidence="12" type="primary">pstC</name>
    <name evidence="12" type="ORF">NCTC13354_01326</name>
</gene>
<feature type="transmembrane region" description="Helical" evidence="9">
    <location>
        <begin position="233"/>
        <end position="252"/>
    </location>
</feature>
<feature type="transmembrane region" description="Helical" evidence="9">
    <location>
        <begin position="349"/>
        <end position="368"/>
    </location>
</feature>
<dbReference type="RefSeq" id="WP_241968960.1">
    <property type="nucleotide sequence ID" value="NZ_LR134476.1"/>
</dbReference>
<accession>A0A448PF80</accession>
<dbReference type="PANTHER" id="PTHR30425">
    <property type="entry name" value="PHOSPHATE TRANSPORT SYSTEM PERMEASE PROTEIN PST"/>
    <property type="match status" value="1"/>
</dbReference>
<sequence length="383" mass="40624">MAHVDNSADVAVDEKPDPASALRPSTVDKAPALAPGSGGKRTGDKVFSGFSTAAGISILILLASVFTFLLISSGNVLITPGDELAEQVGFARGKTFWQFAGVTVFGTLLAALIALVIAVPFAVGIALFISHFAPRKLASGLGYVIDLLAAIPSVVFGLWGMWTLEPLMRPIFTWISSVLTPVFKFLSGAPIKESGEVVGWEGGLPGLKYAAQNWDWWPLAHDAAQFVPPARNILMGGVILAIMILPIITSLAREVFLQTPRLQEEASLALGATRWEMIKMVVIPHGRSGIVSASMLGLGRALGETMALLMVLSPGLEINFKLMSPGQHSTIASQIALRFPEASGIESDFLIALGLILFVITFVVNFIARAIVARYAEFSGANA</sequence>
<evidence type="ECO:0000313" key="12">
    <source>
        <dbReference type="EMBL" id="VEI13605.1"/>
    </source>
</evidence>
<reference evidence="12 13" key="1">
    <citation type="submission" date="2018-12" db="EMBL/GenBank/DDBJ databases">
        <authorList>
            <consortium name="Pathogen Informatics"/>
        </authorList>
    </citation>
    <scope>NUCLEOTIDE SEQUENCE [LARGE SCALE GENOMIC DNA]</scope>
    <source>
        <strain evidence="12 13">NCTC13354</strain>
    </source>
</reference>
<evidence type="ECO:0000256" key="7">
    <source>
        <dbReference type="ARBA" id="ARBA00022989"/>
    </source>
</evidence>
<protein>
    <submittedName>
        <fullName evidence="12">Phosphate transport system permease protein pstC</fullName>
    </submittedName>
</protein>
<feature type="domain" description="ABC transmembrane type-1" evidence="11">
    <location>
        <begin position="104"/>
        <end position="368"/>
    </location>
</feature>
<dbReference type="Gene3D" id="1.10.3720.10">
    <property type="entry name" value="MetI-like"/>
    <property type="match status" value="1"/>
</dbReference>
<dbReference type="InterPro" id="IPR035906">
    <property type="entry name" value="MetI-like_sf"/>
</dbReference>